<dbReference type="GO" id="GO:0005886">
    <property type="term" value="C:plasma membrane"/>
    <property type="evidence" value="ECO:0007669"/>
    <property type="project" value="TreeGrafter"/>
</dbReference>
<dbReference type="GO" id="GO:0005388">
    <property type="term" value="F:P-type calcium transporter activity"/>
    <property type="evidence" value="ECO:0007669"/>
    <property type="project" value="UniProtKB-EC"/>
</dbReference>
<keyword evidence="24" id="KW-1185">Reference proteome</keyword>
<keyword evidence="11" id="KW-1278">Translocase</keyword>
<dbReference type="SFLD" id="SFLDS00003">
    <property type="entry name" value="Haloacid_Dehalogenase"/>
    <property type="match status" value="1"/>
</dbReference>
<keyword evidence="4 18" id="KW-0109">Calcium transport</keyword>
<evidence type="ECO:0000259" key="22">
    <source>
        <dbReference type="Pfam" id="PF00690"/>
    </source>
</evidence>
<feature type="transmembrane region" description="Helical" evidence="18">
    <location>
        <begin position="1074"/>
        <end position="1092"/>
    </location>
</feature>
<evidence type="ECO:0000256" key="17">
    <source>
        <dbReference type="ARBA" id="ARBA00059328"/>
    </source>
</evidence>
<dbReference type="SUPFAM" id="SSF81660">
    <property type="entry name" value="Metal cation-transporting ATPase, ATP-binding domain N"/>
    <property type="match status" value="1"/>
</dbReference>
<dbReference type="InterPro" id="IPR036412">
    <property type="entry name" value="HAD-like_sf"/>
</dbReference>
<reference evidence="23 24" key="1">
    <citation type="submission" date="2019-04" db="EMBL/GenBank/DDBJ databases">
        <title>High contiguity whole genome sequence and gene annotation resource for two Venturia nashicola isolates.</title>
        <authorList>
            <person name="Prokchorchik M."/>
            <person name="Won K."/>
            <person name="Lee Y."/>
            <person name="Choi E.D."/>
            <person name="Segonzac C."/>
            <person name="Sohn K.H."/>
        </authorList>
    </citation>
    <scope>NUCLEOTIDE SEQUENCE [LARGE SCALE GENOMIC DNA]</scope>
    <source>
        <strain evidence="23 24">PRI2</strain>
    </source>
</reference>
<evidence type="ECO:0000256" key="14">
    <source>
        <dbReference type="ARBA" id="ARBA00023136"/>
    </source>
</evidence>
<dbReference type="AlphaFoldDB" id="A0A4Z1P4Y0"/>
<feature type="compositionally biased region" description="Basic and acidic residues" evidence="19">
    <location>
        <begin position="13"/>
        <end position="23"/>
    </location>
</feature>
<dbReference type="NCBIfam" id="TIGR01517">
    <property type="entry name" value="ATPase-IIB_Ca"/>
    <property type="match status" value="1"/>
</dbReference>
<evidence type="ECO:0000256" key="4">
    <source>
        <dbReference type="ARBA" id="ARBA00022568"/>
    </source>
</evidence>
<feature type="transmembrane region" description="Helical" evidence="18">
    <location>
        <begin position="893"/>
        <end position="914"/>
    </location>
</feature>
<evidence type="ECO:0000256" key="12">
    <source>
        <dbReference type="ARBA" id="ARBA00022989"/>
    </source>
</evidence>
<dbReference type="InterPro" id="IPR001757">
    <property type="entry name" value="P_typ_ATPase"/>
</dbReference>
<comment type="similarity">
    <text evidence="15 18">Belongs to the cation transport ATPase (P-type) (TC 3.A.3) family.</text>
</comment>
<keyword evidence="2 18" id="KW-0813">Transport</keyword>
<feature type="transmembrane region" description="Helical" evidence="18">
    <location>
        <begin position="920"/>
        <end position="943"/>
    </location>
</feature>
<dbReference type="SUPFAM" id="SSF81653">
    <property type="entry name" value="Calcium ATPase, transduction domain A"/>
    <property type="match status" value="1"/>
</dbReference>
<dbReference type="SFLD" id="SFLDF00027">
    <property type="entry name" value="p-type_atpase"/>
    <property type="match status" value="1"/>
</dbReference>
<dbReference type="InterPro" id="IPR008250">
    <property type="entry name" value="ATPase_P-typ_transduc_dom_A_sf"/>
</dbReference>
<dbReference type="InterPro" id="IPR004014">
    <property type="entry name" value="ATPase_P-typ_cation-transptr_N"/>
</dbReference>
<dbReference type="FunFam" id="2.70.150.10:FF:000028">
    <property type="entry name" value="Calcium-transporting ATPase"/>
    <property type="match status" value="1"/>
</dbReference>
<evidence type="ECO:0000256" key="19">
    <source>
        <dbReference type="SAM" id="MobiDB-lite"/>
    </source>
</evidence>
<dbReference type="PANTHER" id="PTHR24093:SF369">
    <property type="entry name" value="CALCIUM-TRANSPORTING ATPASE"/>
    <property type="match status" value="1"/>
</dbReference>
<evidence type="ECO:0000256" key="8">
    <source>
        <dbReference type="ARBA" id="ARBA00022837"/>
    </source>
</evidence>
<accession>A0A4Z1P4Y0</accession>
<feature type="transmembrane region" description="Helical" evidence="18">
    <location>
        <begin position="428"/>
        <end position="453"/>
    </location>
</feature>
<comment type="caution">
    <text evidence="23">The sequence shown here is derived from an EMBL/GenBank/DDBJ whole genome shotgun (WGS) entry which is preliminary data.</text>
</comment>
<dbReference type="Gene3D" id="3.40.50.1000">
    <property type="entry name" value="HAD superfamily/HAD-like"/>
    <property type="match status" value="1"/>
</dbReference>
<sequence>MAETGDGVSRTVTGKDQEPGIKKEHVQECLTRSEIIEDIEALQPDPGQEALFEVENNKFAFSPGQLGRLLNPKNLGALWQLGGLAGIEKGLQTNRISGLSVDETTITKFVSFEEATGGSGYGSSPPKYESNAESTFNGSLEQPAAGEAFADRKRVFKDNRLPEKKAKTIWELAWIAYNDKVLILLTAAAAVSLGLGLYQTFGQAHEPGEAKVEWVEGVAIVAAILIVVIVGTLNDWQKERQFIKLNKKKDDRVCKVVRSGKTMQISVYDILAGDVMHLEPGDMVPVDGIFIDGSGVKLDESSATGESDLMKKTPADRCMAIIAGDEPGELRKLDPFILSGGKVAEGTGTFLVTAVGVNSEYGRIMMSLRTESEATPLQAKLNVLAEYIAKLGGAAALMLFIVLFIKFLVQLRGNTQSPAEKGQDFLRIFIVAVTVIAVPEGLPLAVTLALAFATTRMLKENNLVRVLRSCETMGNATTVCSDKTGTLTENKMTMVAATIGSSTQLGATSDSLEKLQAPKRVGSRITTHPKDENLEKTEDIKEDSDSIISPSSFVSSLSPDVKDLVLNSIAVNSSAFESDPGVFVGSKTETALLQFANLHLGLTSTTEFRANVNTIQMVPFDSANKYMAAVVRLPSGKIRVYAKGASEVLLRKCTTILQDPTSSTATTPLTGNLYEVMDNIITLYAKQSLRTIALLTKDFESWPPAGAESPDDPTQADFLSIFNEMTLVGIVGIKDPLREGVPDAVADCQRAGVVVRMVTGDNILTAKAIAQECGIYTPSTDGIVMEGPIFRKLPEEEMKKVVPHLQVLARSSPEDKRMLVKCLKELGETVAVTGDGTNDAPALKMSDVGFSMGIAGTEVAKEASSIILMDDNFASIVKALMWGRSVNDAVAKFLQFQLTVNITAVLLTFISAVASNEEESVLTAVQLLWVNLIMDTFAALALATDPPTRKILNRKPARKSAPLITLNMWKMIIGQAIFQLTATLILHFAGAHILDYTFEDEVAQLKTLVFNTFVWMQIFNEFNNRRLDNKFNIFEGIHRNTFFMIINVIMVGGQIMIIFVGGRAFNVVRLDPNQWAISIILGFLSIPVGMIIRMVPDEMLAQCLPRKLRKRMIPERDEGEDGPENLEFINKIKGGRIRHIRRKVRESVKRGIHARGGQEGGGEGRRRRDSSMA</sequence>
<dbReference type="GO" id="GO:0005774">
    <property type="term" value="C:vacuolar membrane"/>
    <property type="evidence" value="ECO:0007669"/>
    <property type="project" value="UniProtKB-SubCell"/>
</dbReference>
<keyword evidence="3" id="KW-0926">Vacuole</keyword>
<dbReference type="SUPFAM" id="SSF56784">
    <property type="entry name" value="HAD-like"/>
    <property type="match status" value="1"/>
</dbReference>
<keyword evidence="7 18" id="KW-0547">Nucleotide-binding</keyword>
<feature type="domain" description="Cation-transporting P-type ATPase C-terminal" evidence="21">
    <location>
        <begin position="920"/>
        <end position="1094"/>
    </location>
</feature>
<dbReference type="Gene3D" id="2.70.150.10">
    <property type="entry name" value="Calcium-transporting ATPase, cytoplasmic transduction domain A"/>
    <property type="match status" value="1"/>
</dbReference>
<dbReference type="InterPro" id="IPR023299">
    <property type="entry name" value="ATPase_P-typ_cyto_dom_N"/>
</dbReference>
<feature type="transmembrane region" description="Helical" evidence="18">
    <location>
        <begin position="181"/>
        <end position="198"/>
    </location>
</feature>
<evidence type="ECO:0000256" key="9">
    <source>
        <dbReference type="ARBA" id="ARBA00022840"/>
    </source>
</evidence>
<keyword evidence="13 18" id="KW-0406">Ion transport</keyword>
<evidence type="ECO:0000259" key="20">
    <source>
        <dbReference type="Pfam" id="PF00122"/>
    </source>
</evidence>
<keyword evidence="5 18" id="KW-0812">Transmembrane</keyword>
<dbReference type="NCBIfam" id="TIGR01494">
    <property type="entry name" value="ATPase_P-type"/>
    <property type="match status" value="2"/>
</dbReference>
<evidence type="ECO:0000256" key="3">
    <source>
        <dbReference type="ARBA" id="ARBA00022554"/>
    </source>
</evidence>
<dbReference type="PRINTS" id="PR00119">
    <property type="entry name" value="CATATPASE"/>
</dbReference>
<comment type="catalytic activity">
    <reaction evidence="16 18">
        <text>Ca(2+)(in) + ATP + H2O = Ca(2+)(out) + ADP + phosphate + H(+)</text>
        <dbReference type="Rhea" id="RHEA:18105"/>
        <dbReference type="ChEBI" id="CHEBI:15377"/>
        <dbReference type="ChEBI" id="CHEBI:15378"/>
        <dbReference type="ChEBI" id="CHEBI:29108"/>
        <dbReference type="ChEBI" id="CHEBI:30616"/>
        <dbReference type="ChEBI" id="CHEBI:43474"/>
        <dbReference type="ChEBI" id="CHEBI:456216"/>
        <dbReference type="EC" id="7.2.2.10"/>
    </reaction>
</comment>
<dbReference type="InterPro" id="IPR059000">
    <property type="entry name" value="ATPase_P-type_domA"/>
</dbReference>
<dbReference type="PROSITE" id="PS00154">
    <property type="entry name" value="ATPASE_E1_E2"/>
    <property type="match status" value="1"/>
</dbReference>
<dbReference type="STRING" id="86259.A0A4Z1P4Y0"/>
<proteinExistence type="inferred from homology"/>
<feature type="region of interest" description="Disordered" evidence="19">
    <location>
        <begin position="1"/>
        <end position="23"/>
    </location>
</feature>
<dbReference type="InterPro" id="IPR044492">
    <property type="entry name" value="P_typ_ATPase_HD_dom"/>
</dbReference>
<keyword evidence="6" id="KW-0479">Metal-binding</keyword>
<evidence type="ECO:0000256" key="13">
    <source>
        <dbReference type="ARBA" id="ARBA00023065"/>
    </source>
</evidence>
<organism evidence="23 24">
    <name type="scientific">Venturia nashicola</name>
    <dbReference type="NCBI Taxonomy" id="86259"/>
    <lineage>
        <taxon>Eukaryota</taxon>
        <taxon>Fungi</taxon>
        <taxon>Dikarya</taxon>
        <taxon>Ascomycota</taxon>
        <taxon>Pezizomycotina</taxon>
        <taxon>Dothideomycetes</taxon>
        <taxon>Pleosporomycetidae</taxon>
        <taxon>Venturiales</taxon>
        <taxon>Venturiaceae</taxon>
        <taxon>Venturia</taxon>
    </lineage>
</organism>
<comment type="function">
    <text evidence="18">Catalyzes the hydrolysis of ATP coupled with the transport of calcium.</text>
</comment>
<name>A0A4Z1P4Y0_9PEZI</name>
<keyword evidence="10" id="KW-0460">Magnesium</keyword>
<feature type="region of interest" description="Disordered" evidence="19">
    <location>
        <begin position="1147"/>
        <end position="1173"/>
    </location>
</feature>
<feature type="domain" description="P-type ATPase A" evidence="20">
    <location>
        <begin position="252"/>
        <end position="367"/>
    </location>
</feature>
<evidence type="ECO:0000256" key="6">
    <source>
        <dbReference type="ARBA" id="ARBA00022723"/>
    </source>
</evidence>
<dbReference type="Gene3D" id="1.20.1110.10">
    <property type="entry name" value="Calcium-transporting ATPase, transmembrane domain"/>
    <property type="match status" value="1"/>
</dbReference>
<evidence type="ECO:0000256" key="11">
    <source>
        <dbReference type="ARBA" id="ARBA00022967"/>
    </source>
</evidence>
<evidence type="ECO:0000313" key="23">
    <source>
        <dbReference type="EMBL" id="TID23035.1"/>
    </source>
</evidence>
<evidence type="ECO:0000256" key="2">
    <source>
        <dbReference type="ARBA" id="ARBA00022448"/>
    </source>
</evidence>
<dbReference type="GO" id="GO:0006874">
    <property type="term" value="P:intracellular calcium ion homeostasis"/>
    <property type="evidence" value="ECO:0007669"/>
    <property type="project" value="TreeGrafter"/>
</dbReference>
<comment type="subcellular location">
    <subcellularLocation>
        <location evidence="18">Membrane</location>
        <topology evidence="18">Multi-pass membrane protein</topology>
    </subcellularLocation>
    <subcellularLocation>
        <location evidence="1">Vacuole membrane</location>
        <topology evidence="1">Multi-pass membrane protein</topology>
    </subcellularLocation>
</comment>
<feature type="region of interest" description="Disordered" evidence="19">
    <location>
        <begin position="115"/>
        <end position="134"/>
    </location>
</feature>
<evidence type="ECO:0000256" key="7">
    <source>
        <dbReference type="ARBA" id="ARBA00022741"/>
    </source>
</evidence>
<evidence type="ECO:0000256" key="5">
    <source>
        <dbReference type="ARBA" id="ARBA00022692"/>
    </source>
</evidence>
<feature type="transmembrane region" description="Helical" evidence="18">
    <location>
        <begin position="218"/>
        <end position="236"/>
    </location>
</feature>
<evidence type="ECO:0000256" key="18">
    <source>
        <dbReference type="RuleBase" id="RU361146"/>
    </source>
</evidence>
<evidence type="ECO:0000256" key="1">
    <source>
        <dbReference type="ARBA" id="ARBA00004128"/>
    </source>
</evidence>
<dbReference type="InterPro" id="IPR018303">
    <property type="entry name" value="ATPase_P-typ_P_site"/>
</dbReference>
<dbReference type="InterPro" id="IPR023298">
    <property type="entry name" value="ATPase_P-typ_TM_dom_sf"/>
</dbReference>
<dbReference type="CDD" id="cd02081">
    <property type="entry name" value="P-type_ATPase_Ca_PMCA-like"/>
    <property type="match status" value="1"/>
</dbReference>
<feature type="transmembrane region" description="Helical" evidence="18">
    <location>
        <begin position="387"/>
        <end position="408"/>
    </location>
</feature>
<dbReference type="Pfam" id="PF00122">
    <property type="entry name" value="E1-E2_ATPase"/>
    <property type="match status" value="1"/>
</dbReference>
<comment type="caution">
    <text evidence="18">Lacks conserved residue(s) required for the propagation of feature annotation.</text>
</comment>
<protein>
    <recommendedName>
        <fullName evidence="18">Calcium-transporting ATPase</fullName>
        <ecNumber evidence="18">7.2.2.10</ecNumber>
    </recommendedName>
</protein>
<dbReference type="FunFam" id="3.40.50.1000:FF:000018">
    <property type="entry name" value="Calcium-transporting ATPase"/>
    <property type="match status" value="1"/>
</dbReference>
<keyword evidence="14 18" id="KW-0472">Membrane</keyword>
<gene>
    <name evidence="23" type="ORF">E6O75_ATG02209</name>
</gene>
<dbReference type="GO" id="GO:0046872">
    <property type="term" value="F:metal ion binding"/>
    <property type="evidence" value="ECO:0007669"/>
    <property type="project" value="UniProtKB-KW"/>
</dbReference>
<dbReference type="InterPro" id="IPR006408">
    <property type="entry name" value="P-type_ATPase_IIB"/>
</dbReference>
<dbReference type="Pfam" id="PF00689">
    <property type="entry name" value="Cation_ATPase_C"/>
    <property type="match status" value="1"/>
</dbReference>
<dbReference type="Proteomes" id="UP000298493">
    <property type="component" value="Unassembled WGS sequence"/>
</dbReference>
<keyword evidence="12 18" id="KW-1133">Transmembrane helix</keyword>
<dbReference type="GO" id="GO:0016887">
    <property type="term" value="F:ATP hydrolysis activity"/>
    <property type="evidence" value="ECO:0007669"/>
    <property type="project" value="InterPro"/>
</dbReference>
<dbReference type="Pfam" id="PF13246">
    <property type="entry name" value="Cation_ATPase"/>
    <property type="match status" value="1"/>
</dbReference>
<dbReference type="InterPro" id="IPR023214">
    <property type="entry name" value="HAD_sf"/>
</dbReference>
<evidence type="ECO:0000256" key="10">
    <source>
        <dbReference type="ARBA" id="ARBA00022842"/>
    </source>
</evidence>
<feature type="domain" description="Cation-transporting P-type ATPase N-terminal" evidence="22">
    <location>
        <begin position="147"/>
        <end position="192"/>
    </location>
</feature>
<dbReference type="GO" id="GO:0005524">
    <property type="term" value="F:ATP binding"/>
    <property type="evidence" value="ECO:0007669"/>
    <property type="project" value="UniProtKB-KW"/>
</dbReference>
<dbReference type="PANTHER" id="PTHR24093">
    <property type="entry name" value="CATION TRANSPORTING ATPASE"/>
    <property type="match status" value="1"/>
</dbReference>
<keyword evidence="8 18" id="KW-0106">Calcium</keyword>
<dbReference type="SFLD" id="SFLDG00002">
    <property type="entry name" value="C1.7:_P-type_atpase_like"/>
    <property type="match status" value="1"/>
</dbReference>
<evidence type="ECO:0000259" key="21">
    <source>
        <dbReference type="Pfam" id="PF00689"/>
    </source>
</evidence>
<evidence type="ECO:0000256" key="16">
    <source>
        <dbReference type="ARBA" id="ARBA00048694"/>
    </source>
</evidence>
<evidence type="ECO:0000313" key="24">
    <source>
        <dbReference type="Proteomes" id="UP000298493"/>
    </source>
</evidence>
<feature type="compositionally biased region" description="Basic and acidic residues" evidence="19">
    <location>
        <begin position="1162"/>
        <end position="1173"/>
    </location>
</feature>
<feature type="transmembrane region" description="Helical" evidence="18">
    <location>
        <begin position="1041"/>
        <end position="1062"/>
    </location>
</feature>
<keyword evidence="9 18" id="KW-0067">ATP-binding</keyword>
<dbReference type="InterPro" id="IPR006068">
    <property type="entry name" value="ATPase_P-typ_cation-transptr_C"/>
</dbReference>
<comment type="function">
    <text evidence="17">This magnesium-dependent enzyme catalyzes the hydrolysis of ATP coupled with the transport of calcium. Transports the calcium to the vacuole and participates in the control of the cytosolic free calcium.</text>
</comment>
<dbReference type="SUPFAM" id="SSF81665">
    <property type="entry name" value="Calcium ATPase, transmembrane domain M"/>
    <property type="match status" value="1"/>
</dbReference>
<dbReference type="EMBL" id="SNSC02000007">
    <property type="protein sequence ID" value="TID23035.1"/>
    <property type="molecule type" value="Genomic_DNA"/>
</dbReference>
<dbReference type="Pfam" id="PF00690">
    <property type="entry name" value="Cation_ATPase_N"/>
    <property type="match status" value="1"/>
</dbReference>
<dbReference type="FunFam" id="1.20.1110.10:FF:000039">
    <property type="entry name" value="Calcium-transporting ATPase"/>
    <property type="match status" value="1"/>
</dbReference>
<dbReference type="EC" id="7.2.2.10" evidence="18"/>
<feature type="transmembrane region" description="Helical" evidence="18">
    <location>
        <begin position="964"/>
        <end position="990"/>
    </location>
</feature>
<dbReference type="Gene3D" id="3.40.1110.10">
    <property type="entry name" value="Calcium-transporting ATPase, cytoplasmic domain N"/>
    <property type="match status" value="1"/>
</dbReference>
<evidence type="ECO:0000256" key="15">
    <source>
        <dbReference type="ARBA" id="ARBA00038148"/>
    </source>
</evidence>